<dbReference type="PANTHER" id="PTHR11918:SF45">
    <property type="entry name" value="THREONYLCARBAMOYLADENOSINE TRNA METHYLTHIOTRANSFERASE"/>
    <property type="match status" value="1"/>
</dbReference>
<keyword evidence="2" id="KW-0004">4Fe-4S</keyword>
<dbReference type="EC" id="2.-.-.-" evidence="10"/>
<dbReference type="SUPFAM" id="SSF102114">
    <property type="entry name" value="Radical SAM enzymes"/>
    <property type="match status" value="1"/>
</dbReference>
<dbReference type="PROSITE" id="PS51918">
    <property type="entry name" value="RADICAL_SAM"/>
    <property type="match status" value="1"/>
</dbReference>
<dbReference type="InterPro" id="IPR013848">
    <property type="entry name" value="Methylthiotransferase_N"/>
</dbReference>
<dbReference type="OrthoDB" id="9805215at2"/>
<evidence type="ECO:0000256" key="7">
    <source>
        <dbReference type="ARBA" id="ARBA00023014"/>
    </source>
</evidence>
<dbReference type="InterPro" id="IPR005839">
    <property type="entry name" value="Methylthiotransferase"/>
</dbReference>
<feature type="domain" description="MTTase N-terminal" evidence="8">
    <location>
        <begin position="8"/>
        <end position="111"/>
    </location>
</feature>
<dbReference type="InterPro" id="IPR038135">
    <property type="entry name" value="Methylthiotransferase_N_sf"/>
</dbReference>
<evidence type="ECO:0000256" key="5">
    <source>
        <dbReference type="ARBA" id="ARBA00022723"/>
    </source>
</evidence>
<dbReference type="SMART" id="SM00729">
    <property type="entry name" value="Elp3"/>
    <property type="match status" value="1"/>
</dbReference>
<protein>
    <submittedName>
        <fullName evidence="10">Threonylcarbamoyladenosine tRNA methylthiotransferase MtaB</fullName>
        <ecNumber evidence="10">2.-.-.-</ecNumber>
    </submittedName>
</protein>
<dbReference type="RefSeq" id="WP_055083724.1">
    <property type="nucleotide sequence ID" value="NZ_CXSU01000011.1"/>
</dbReference>
<keyword evidence="11" id="KW-1185">Reference proteome</keyword>
<dbReference type="NCBIfam" id="TIGR01579">
    <property type="entry name" value="MiaB-like-C"/>
    <property type="match status" value="1"/>
</dbReference>
<evidence type="ECO:0000313" key="11">
    <source>
        <dbReference type="Proteomes" id="UP000049222"/>
    </source>
</evidence>
<keyword evidence="5" id="KW-0479">Metal-binding</keyword>
<proteinExistence type="predicted"/>
<organism evidence="10 11">
    <name type="scientific">Jannaschia donghaensis</name>
    <dbReference type="NCBI Taxonomy" id="420998"/>
    <lineage>
        <taxon>Bacteria</taxon>
        <taxon>Pseudomonadati</taxon>
        <taxon>Pseudomonadota</taxon>
        <taxon>Alphaproteobacteria</taxon>
        <taxon>Rhodobacterales</taxon>
        <taxon>Roseobacteraceae</taxon>
        <taxon>Jannaschia</taxon>
    </lineage>
</organism>
<dbReference type="EMBL" id="CXSU01000011">
    <property type="protein sequence ID" value="CTQ49261.1"/>
    <property type="molecule type" value="Genomic_DNA"/>
</dbReference>
<keyword evidence="6" id="KW-0408">Iron</keyword>
<comment type="cofactor">
    <cofactor evidence="1">
        <name>[4Fe-4S] cluster</name>
        <dbReference type="ChEBI" id="CHEBI:49883"/>
    </cofactor>
</comment>
<keyword evidence="3 10" id="KW-0808">Transferase</keyword>
<evidence type="ECO:0000256" key="6">
    <source>
        <dbReference type="ARBA" id="ARBA00023004"/>
    </source>
</evidence>
<dbReference type="InterPro" id="IPR058240">
    <property type="entry name" value="rSAM_sf"/>
</dbReference>
<dbReference type="NCBIfam" id="TIGR00089">
    <property type="entry name" value="MiaB/RimO family radical SAM methylthiotransferase"/>
    <property type="match status" value="1"/>
</dbReference>
<dbReference type="GO" id="GO:0046872">
    <property type="term" value="F:metal ion binding"/>
    <property type="evidence" value="ECO:0007669"/>
    <property type="project" value="UniProtKB-KW"/>
</dbReference>
<evidence type="ECO:0000256" key="2">
    <source>
        <dbReference type="ARBA" id="ARBA00022485"/>
    </source>
</evidence>
<dbReference type="InterPro" id="IPR023404">
    <property type="entry name" value="rSAM_horseshoe"/>
</dbReference>
<sequence length="426" mass="46403">MADDPPVLGPILSNHGCRLNAYEAEAMRALATQAGMDDAIIVNTCAVTAEAVRKGRQDIRKLRRENPDARIIVTGCAAQTDPDGFAAMPEVTHVIGNTEKMQPATWSGLATGGSERCQVDDIMSVTETAGHLIDGFGTRSRAYVQVQNGCDHRCTFCIIPYGRGNSRSVPAGVVVDQINRLVVRGFNEIVLTGVDLTSWGADLPGQPPLGDLVARILRLTDVARLRISSIDSIEVDDALLRCIAEEPRLMPHLHLSLQHGSDLILKRMKRRHLRDDAIRFAQEARRLRPDMTFGADIIAGFPTETDAHFEDSLALVEDCDLTWLHVFPYSPRAGTPAAKMPAVDGRIIKARAARLRDAGTRAVARHLAAQVGRDHAVLMESPRMGRTAQFAEVAFDVDQPEGAIVPTRITGLRDHRLLGEAALTTS</sequence>
<dbReference type="InterPro" id="IPR006467">
    <property type="entry name" value="MiaB-like_bact"/>
</dbReference>
<dbReference type="Gene3D" id="3.80.30.20">
    <property type="entry name" value="tm_1862 like domain"/>
    <property type="match status" value="1"/>
</dbReference>
<dbReference type="Gene3D" id="3.40.50.12160">
    <property type="entry name" value="Methylthiotransferase, N-terminal domain"/>
    <property type="match status" value="1"/>
</dbReference>
<gene>
    <name evidence="10" type="primary">mtaB</name>
    <name evidence="10" type="ORF">JDO7802_01274</name>
</gene>
<dbReference type="InterPro" id="IPR007197">
    <property type="entry name" value="rSAM"/>
</dbReference>
<dbReference type="PROSITE" id="PS51449">
    <property type="entry name" value="MTTASE_N"/>
    <property type="match status" value="1"/>
</dbReference>
<evidence type="ECO:0000256" key="4">
    <source>
        <dbReference type="ARBA" id="ARBA00022691"/>
    </source>
</evidence>
<reference evidence="10 11" key="1">
    <citation type="submission" date="2015-07" db="EMBL/GenBank/DDBJ databases">
        <authorList>
            <person name="Noorani M."/>
        </authorList>
    </citation>
    <scope>NUCLEOTIDE SEQUENCE [LARGE SCALE GENOMIC DNA]</scope>
    <source>
        <strain evidence="10 11">CECT 7802</strain>
    </source>
</reference>
<dbReference type="InterPro" id="IPR020612">
    <property type="entry name" value="Methylthiotransferase_CS"/>
</dbReference>
<keyword evidence="4" id="KW-0949">S-adenosyl-L-methionine</keyword>
<dbReference type="Pfam" id="PF00919">
    <property type="entry name" value="UPF0004"/>
    <property type="match status" value="1"/>
</dbReference>
<dbReference type="InterPro" id="IPR006638">
    <property type="entry name" value="Elp3/MiaA/NifB-like_rSAM"/>
</dbReference>
<evidence type="ECO:0000256" key="1">
    <source>
        <dbReference type="ARBA" id="ARBA00001966"/>
    </source>
</evidence>
<dbReference type="SFLD" id="SFLDG01082">
    <property type="entry name" value="B12-binding_domain_containing"/>
    <property type="match status" value="1"/>
</dbReference>
<dbReference type="PANTHER" id="PTHR11918">
    <property type="entry name" value="RADICAL SAM PROTEINS"/>
    <property type="match status" value="1"/>
</dbReference>
<feature type="domain" description="Radical SAM core" evidence="9">
    <location>
        <begin position="136"/>
        <end position="365"/>
    </location>
</feature>
<dbReference type="Proteomes" id="UP000049222">
    <property type="component" value="Unassembled WGS sequence"/>
</dbReference>
<dbReference type="AlphaFoldDB" id="A0A0M6YFX4"/>
<keyword evidence="7" id="KW-0411">Iron-sulfur</keyword>
<dbReference type="GO" id="GO:0051539">
    <property type="term" value="F:4 iron, 4 sulfur cluster binding"/>
    <property type="evidence" value="ECO:0007669"/>
    <property type="project" value="UniProtKB-KW"/>
</dbReference>
<name>A0A0M6YFX4_9RHOB</name>
<evidence type="ECO:0000259" key="8">
    <source>
        <dbReference type="PROSITE" id="PS51449"/>
    </source>
</evidence>
<evidence type="ECO:0000256" key="3">
    <source>
        <dbReference type="ARBA" id="ARBA00022679"/>
    </source>
</evidence>
<dbReference type="Pfam" id="PF04055">
    <property type="entry name" value="Radical_SAM"/>
    <property type="match status" value="1"/>
</dbReference>
<dbReference type="CDD" id="cd01335">
    <property type="entry name" value="Radical_SAM"/>
    <property type="match status" value="1"/>
</dbReference>
<evidence type="ECO:0000313" key="10">
    <source>
        <dbReference type="EMBL" id="CTQ49261.1"/>
    </source>
</evidence>
<accession>A0A0M6YFX4</accession>
<dbReference type="STRING" id="420998.JDO7802_01274"/>
<dbReference type="GO" id="GO:0035598">
    <property type="term" value="F:tRNA (N(6)-L-threonylcarbamoyladenosine(37)-C(2))-methylthiotransferase activity"/>
    <property type="evidence" value="ECO:0007669"/>
    <property type="project" value="TreeGrafter"/>
</dbReference>
<dbReference type="SFLD" id="SFLDS00029">
    <property type="entry name" value="Radical_SAM"/>
    <property type="match status" value="1"/>
</dbReference>
<dbReference type="PROSITE" id="PS01278">
    <property type="entry name" value="MTTASE_RADICAL"/>
    <property type="match status" value="1"/>
</dbReference>
<evidence type="ECO:0000259" key="9">
    <source>
        <dbReference type="PROSITE" id="PS51918"/>
    </source>
</evidence>